<reference evidence="1" key="1">
    <citation type="submission" date="2021-02" db="EMBL/GenBank/DDBJ databases">
        <authorList>
            <person name="Dougan E. K."/>
            <person name="Rhodes N."/>
            <person name="Thang M."/>
            <person name="Chan C."/>
        </authorList>
    </citation>
    <scope>NUCLEOTIDE SEQUENCE</scope>
</reference>
<feature type="non-terminal residue" evidence="1">
    <location>
        <position position="180"/>
    </location>
</feature>
<sequence>CFAKMPGYERVMSEPNLSRTFGKCFPEQVARSVSLSSLPSGSGSALLGPQFDRGFQKHTYGASLGPQREHFRNTNTQKYWVREDRPTPTHRPTPTRAKPTYILGVSLQRPRVPREGPDLREGCRVGCYSGIVKWGTGGRRWHDTPSPTGASYVATIGSSPTGRGGLLSRPLALPRLCPGF</sequence>
<evidence type="ECO:0000313" key="1">
    <source>
        <dbReference type="EMBL" id="CAE8713690.1"/>
    </source>
</evidence>
<name>A0A813KYR7_POLGL</name>
<proteinExistence type="predicted"/>
<gene>
    <name evidence="1" type="ORF">PGLA2088_LOCUS37636</name>
</gene>
<organism evidence="1 2">
    <name type="scientific">Polarella glacialis</name>
    <name type="common">Dinoflagellate</name>
    <dbReference type="NCBI Taxonomy" id="89957"/>
    <lineage>
        <taxon>Eukaryota</taxon>
        <taxon>Sar</taxon>
        <taxon>Alveolata</taxon>
        <taxon>Dinophyceae</taxon>
        <taxon>Suessiales</taxon>
        <taxon>Suessiaceae</taxon>
        <taxon>Polarella</taxon>
    </lineage>
</organism>
<protein>
    <submittedName>
        <fullName evidence="1">Uncharacterized protein</fullName>
    </submittedName>
</protein>
<dbReference type="EMBL" id="CAJNNW010032518">
    <property type="protein sequence ID" value="CAE8713690.1"/>
    <property type="molecule type" value="Genomic_DNA"/>
</dbReference>
<accession>A0A813KYR7</accession>
<evidence type="ECO:0000313" key="2">
    <source>
        <dbReference type="Proteomes" id="UP000626109"/>
    </source>
</evidence>
<comment type="caution">
    <text evidence="1">The sequence shown here is derived from an EMBL/GenBank/DDBJ whole genome shotgun (WGS) entry which is preliminary data.</text>
</comment>
<dbReference type="AlphaFoldDB" id="A0A813KYR7"/>
<dbReference type="Proteomes" id="UP000626109">
    <property type="component" value="Unassembled WGS sequence"/>
</dbReference>